<evidence type="ECO:0000313" key="1">
    <source>
        <dbReference type="EMBL" id="AYO55622.1"/>
    </source>
</evidence>
<name>A0A3G2T6J5_9GAMM</name>
<dbReference type="Proteomes" id="UP000279962">
    <property type="component" value="Chromosome"/>
</dbReference>
<protein>
    <submittedName>
        <fullName evidence="1">Uncharacterized protein</fullName>
    </submittedName>
</protein>
<dbReference type="EMBL" id="CP033133">
    <property type="protein sequence ID" value="AYO55622.1"/>
    <property type="molecule type" value="Genomic_DNA"/>
</dbReference>
<dbReference type="AlphaFoldDB" id="A0A3G2T6J5"/>
<organism evidence="1 2">
    <name type="scientific">Acinetobacter wuhouensis</name>
    <dbReference type="NCBI Taxonomy" id="1879050"/>
    <lineage>
        <taxon>Bacteria</taxon>
        <taxon>Pseudomonadati</taxon>
        <taxon>Pseudomonadota</taxon>
        <taxon>Gammaproteobacteria</taxon>
        <taxon>Moraxellales</taxon>
        <taxon>Moraxellaceae</taxon>
        <taxon>Acinetobacter</taxon>
    </lineage>
</organism>
<proteinExistence type="predicted"/>
<accession>A0A3G2T6J5</accession>
<reference evidence="1 2" key="1">
    <citation type="submission" date="2018-10" db="EMBL/GenBank/DDBJ databases">
        <title>The complete genome of Acinetobacter wuhouensis strain WCHAW010062.</title>
        <authorList>
            <person name="Hu Y."/>
            <person name="Long H."/>
            <person name="Feng Y."/>
            <person name="Zong Z."/>
        </authorList>
    </citation>
    <scope>NUCLEOTIDE SEQUENCE [LARGE SCALE GENOMIC DNA]</scope>
    <source>
        <strain evidence="1 2">WCHAW010062</strain>
    </source>
</reference>
<evidence type="ECO:0000313" key="2">
    <source>
        <dbReference type="Proteomes" id="UP000279962"/>
    </source>
</evidence>
<gene>
    <name evidence="1" type="ORF">CDG68_19100</name>
</gene>
<sequence>MMSEHILQQVILSPELNSVDFIYKKMEAVFEEQNRLLVLLDQTLAPNIFDDLKANFREENIIYIPLAKGNGYKDTNLFFIEIVDKKLFEKVGVELAEHLLNNFDIDNDQYLVHGFGSSNYENDELNKKFLCTRQKKITH</sequence>